<sequence length="365" mass="37705">MVDQVEEFAWSGEGEDAEILVRAPDEATAERALDRTLPATRLPGVQGPVHAAASPEDLGWVAASGTHVAPDLISAPARGLLLVADADAGNLGVPTRDVTNLVLRGLAEAGPSLPILNEAGVRRVSEEGAAAAAEDGLFEEEDLAHLEPVEGDPDALGRRALIAGTRDWEQGFGLEVAVVGEVLDSEGAEALGVRSGMLALVVRVGGGDLGRLALSTHRGRIFTLIRAGMDLGAQDDLPAAPAGSEEAADLLTAVRAASNFADARAARAVYALRRVLGDAAGGLDIRASWKVGGVETRDGFVVHRKNLAATEKEALVSGGVVALGTGKMWRSAPPFGAAEDDGRWPWEEAGLLARLLVLDQAGGES</sequence>
<dbReference type="AlphaFoldDB" id="A0A6J4PG32"/>
<evidence type="ECO:0000256" key="3">
    <source>
        <dbReference type="ARBA" id="ARBA00022598"/>
    </source>
</evidence>
<keyword evidence="7" id="KW-0342">GTP-binding</keyword>
<keyword evidence="3" id="KW-0436">Ligase</keyword>
<dbReference type="InterPro" id="IPR001233">
    <property type="entry name" value="RtcB"/>
</dbReference>
<accession>A0A6J4PG32</accession>
<keyword evidence="6" id="KW-0692">RNA repair</keyword>
<dbReference type="SUPFAM" id="SSF103365">
    <property type="entry name" value="Hypothetical protein PH1602"/>
    <property type="match status" value="1"/>
</dbReference>
<comment type="catalytic activity">
    <reaction evidence="9">
        <text>a 3'-end 3'-phospho-ribonucleotide-RNA + a 5'-end dephospho-ribonucleoside-RNA + GTP = a ribonucleotidyl-ribonucleotide-RNA + GMP + diphosphate</text>
        <dbReference type="Rhea" id="RHEA:68076"/>
        <dbReference type="Rhea" id="RHEA-COMP:10463"/>
        <dbReference type="Rhea" id="RHEA-COMP:13936"/>
        <dbReference type="Rhea" id="RHEA-COMP:17355"/>
        <dbReference type="ChEBI" id="CHEBI:33019"/>
        <dbReference type="ChEBI" id="CHEBI:37565"/>
        <dbReference type="ChEBI" id="CHEBI:58115"/>
        <dbReference type="ChEBI" id="CHEBI:83062"/>
        <dbReference type="ChEBI" id="CHEBI:138284"/>
        <dbReference type="ChEBI" id="CHEBI:173118"/>
        <dbReference type="EC" id="6.5.1.8"/>
    </reaction>
</comment>
<dbReference type="GO" id="GO:0006396">
    <property type="term" value="P:RNA processing"/>
    <property type="evidence" value="ECO:0007669"/>
    <property type="project" value="InterPro"/>
</dbReference>
<dbReference type="EMBL" id="CADCUZ010000064">
    <property type="protein sequence ID" value="CAA9413565.1"/>
    <property type="molecule type" value="Genomic_DNA"/>
</dbReference>
<dbReference type="GO" id="GO:0042245">
    <property type="term" value="P:RNA repair"/>
    <property type="evidence" value="ECO:0007669"/>
    <property type="project" value="UniProtKB-KW"/>
</dbReference>
<proteinExistence type="predicted"/>
<name>A0A6J4PG32_9ACTN</name>
<dbReference type="GO" id="GO:0005525">
    <property type="term" value="F:GTP binding"/>
    <property type="evidence" value="ECO:0007669"/>
    <property type="project" value="UniProtKB-KW"/>
</dbReference>
<dbReference type="Pfam" id="PF01139">
    <property type="entry name" value="RtcB"/>
    <property type="match status" value="1"/>
</dbReference>
<keyword evidence="8" id="KW-0464">Manganese</keyword>
<evidence type="ECO:0000256" key="1">
    <source>
        <dbReference type="ARBA" id="ARBA00001936"/>
    </source>
</evidence>
<reference evidence="10" key="1">
    <citation type="submission" date="2020-02" db="EMBL/GenBank/DDBJ databases">
        <authorList>
            <person name="Meier V. D."/>
        </authorList>
    </citation>
    <scope>NUCLEOTIDE SEQUENCE</scope>
    <source>
        <strain evidence="10">AVDCRST_MAG55</strain>
    </source>
</reference>
<comment type="cofactor">
    <cofactor evidence="1">
        <name>Mn(2+)</name>
        <dbReference type="ChEBI" id="CHEBI:29035"/>
    </cofactor>
</comment>
<protein>
    <recommendedName>
        <fullName evidence="2">3'-phosphate/5'-hydroxy nucleic acid ligase</fullName>
        <ecNumber evidence="2">6.5.1.8</ecNumber>
    </recommendedName>
</protein>
<gene>
    <name evidence="10" type="ORF">AVDCRST_MAG55-1492</name>
</gene>
<evidence type="ECO:0000256" key="8">
    <source>
        <dbReference type="ARBA" id="ARBA00023211"/>
    </source>
</evidence>
<evidence type="ECO:0000256" key="9">
    <source>
        <dbReference type="ARBA" id="ARBA00047746"/>
    </source>
</evidence>
<organism evidence="10">
    <name type="scientific">uncultured Rubrobacteraceae bacterium</name>
    <dbReference type="NCBI Taxonomy" id="349277"/>
    <lineage>
        <taxon>Bacteria</taxon>
        <taxon>Bacillati</taxon>
        <taxon>Actinomycetota</taxon>
        <taxon>Rubrobacteria</taxon>
        <taxon>Rubrobacterales</taxon>
        <taxon>Rubrobacteraceae</taxon>
        <taxon>environmental samples</taxon>
    </lineage>
</organism>
<evidence type="ECO:0000256" key="4">
    <source>
        <dbReference type="ARBA" id="ARBA00022723"/>
    </source>
</evidence>
<keyword evidence="4" id="KW-0479">Metal-binding</keyword>
<evidence type="ECO:0000256" key="6">
    <source>
        <dbReference type="ARBA" id="ARBA00022800"/>
    </source>
</evidence>
<evidence type="ECO:0000313" key="10">
    <source>
        <dbReference type="EMBL" id="CAA9413565.1"/>
    </source>
</evidence>
<dbReference type="Gene3D" id="3.90.1860.10">
    <property type="entry name" value="tRNA-splicing ligase RtcB"/>
    <property type="match status" value="1"/>
</dbReference>
<dbReference type="GO" id="GO:0046872">
    <property type="term" value="F:metal ion binding"/>
    <property type="evidence" value="ECO:0007669"/>
    <property type="project" value="UniProtKB-KW"/>
</dbReference>
<evidence type="ECO:0000256" key="7">
    <source>
        <dbReference type="ARBA" id="ARBA00023134"/>
    </source>
</evidence>
<dbReference type="InterPro" id="IPR036025">
    <property type="entry name" value="RtcB-like_sf"/>
</dbReference>
<evidence type="ECO:0000256" key="5">
    <source>
        <dbReference type="ARBA" id="ARBA00022741"/>
    </source>
</evidence>
<evidence type="ECO:0000256" key="2">
    <source>
        <dbReference type="ARBA" id="ARBA00012726"/>
    </source>
</evidence>
<dbReference type="EC" id="6.5.1.8" evidence="2"/>
<keyword evidence="5" id="KW-0547">Nucleotide-binding</keyword>
<dbReference type="GO" id="GO:0170057">
    <property type="term" value="F:RNA ligase (GTP) activity"/>
    <property type="evidence" value="ECO:0007669"/>
    <property type="project" value="UniProtKB-EC"/>
</dbReference>